<dbReference type="OrthoDB" id="10021862at2759"/>
<dbReference type="PANTHER" id="PTHR34315:SF1">
    <property type="entry name" value="INTRADIOL RING-CLEAVAGE DIOXYGENASES DOMAIN-CONTAINING PROTEIN-RELATED"/>
    <property type="match status" value="1"/>
</dbReference>
<dbReference type="SUPFAM" id="SSF49482">
    <property type="entry name" value="Aromatic compound dioxygenase"/>
    <property type="match status" value="1"/>
</dbReference>
<dbReference type="AlphaFoldDB" id="A0A443S0B8"/>
<gene>
    <name evidence="1" type="ORF">B4U80_11969</name>
</gene>
<accession>A0A443S0B8</accession>
<reference evidence="1 2" key="1">
    <citation type="journal article" date="2018" name="Gigascience">
        <title>Genomes of trombidid mites reveal novel predicted allergens and laterally-transferred genes associated with secondary metabolism.</title>
        <authorList>
            <person name="Dong X."/>
            <person name="Chaisiri K."/>
            <person name="Xia D."/>
            <person name="Armstrong S.D."/>
            <person name="Fang Y."/>
            <person name="Donnelly M.J."/>
            <person name="Kadowaki T."/>
            <person name="McGarry J.W."/>
            <person name="Darby A.C."/>
            <person name="Makepeace B.L."/>
        </authorList>
    </citation>
    <scope>NUCLEOTIDE SEQUENCE [LARGE SCALE GENOMIC DNA]</scope>
    <source>
        <strain evidence="1">UoL-UT</strain>
    </source>
</reference>
<dbReference type="VEuPathDB" id="VectorBase:LDEU011094"/>
<dbReference type="GO" id="GO:0016702">
    <property type="term" value="F:oxidoreductase activity, acting on single donors with incorporation of molecular oxygen, incorporation of two atoms of oxygen"/>
    <property type="evidence" value="ECO:0007669"/>
    <property type="project" value="InterPro"/>
</dbReference>
<dbReference type="InterPro" id="IPR015889">
    <property type="entry name" value="Intradiol_dOase_core"/>
</dbReference>
<sequence>VTEGPFFIESVGNSEDIRDGQLGLPFILCTTIVHQHTCHPISKATVYIWVANAYGLYSGYENVTGPDFPNNPISDTRYLRGYQTTGSAGSVCFTMIYPGWYPGRTTHIHVEVYIKSRFVFVGQLFFDDKISDFVYNHYCPYNTRDNNQRVKNADDTWFNKAGDTSVLDIKPTLYGYFSEIKMAIDPLHESDHKWPKN</sequence>
<keyword evidence="1" id="KW-0223">Dioxygenase</keyword>
<protein>
    <submittedName>
        <fullName evidence="1">Protocatechuate dioxygenase-like protein</fullName>
    </submittedName>
</protein>
<dbReference type="PANTHER" id="PTHR34315">
    <property type="match status" value="1"/>
</dbReference>
<evidence type="ECO:0000313" key="2">
    <source>
        <dbReference type="Proteomes" id="UP000288716"/>
    </source>
</evidence>
<keyword evidence="2" id="KW-1185">Reference proteome</keyword>
<dbReference type="GO" id="GO:0005506">
    <property type="term" value="F:iron ion binding"/>
    <property type="evidence" value="ECO:0007669"/>
    <property type="project" value="InterPro"/>
</dbReference>
<dbReference type="EMBL" id="NCKV01014554">
    <property type="protein sequence ID" value="RWS20946.1"/>
    <property type="molecule type" value="Genomic_DNA"/>
</dbReference>
<feature type="non-terminal residue" evidence="1">
    <location>
        <position position="1"/>
    </location>
</feature>
<evidence type="ECO:0000313" key="1">
    <source>
        <dbReference type="EMBL" id="RWS20946.1"/>
    </source>
</evidence>
<dbReference type="Proteomes" id="UP000288716">
    <property type="component" value="Unassembled WGS sequence"/>
</dbReference>
<comment type="caution">
    <text evidence="1">The sequence shown here is derived from an EMBL/GenBank/DDBJ whole genome shotgun (WGS) entry which is preliminary data.</text>
</comment>
<name>A0A443S0B8_9ACAR</name>
<dbReference type="Gene3D" id="2.60.130.10">
    <property type="entry name" value="Aromatic compound dioxygenase"/>
    <property type="match status" value="1"/>
</dbReference>
<proteinExistence type="predicted"/>
<keyword evidence="1" id="KW-0560">Oxidoreductase</keyword>
<organism evidence="1 2">
    <name type="scientific">Leptotrombidium deliense</name>
    <dbReference type="NCBI Taxonomy" id="299467"/>
    <lineage>
        <taxon>Eukaryota</taxon>
        <taxon>Metazoa</taxon>
        <taxon>Ecdysozoa</taxon>
        <taxon>Arthropoda</taxon>
        <taxon>Chelicerata</taxon>
        <taxon>Arachnida</taxon>
        <taxon>Acari</taxon>
        <taxon>Acariformes</taxon>
        <taxon>Trombidiformes</taxon>
        <taxon>Prostigmata</taxon>
        <taxon>Anystina</taxon>
        <taxon>Parasitengona</taxon>
        <taxon>Trombiculoidea</taxon>
        <taxon>Trombiculidae</taxon>
        <taxon>Leptotrombidium</taxon>
    </lineage>
</organism>
<dbReference type="STRING" id="299467.A0A443S0B8"/>